<dbReference type="AlphaFoldDB" id="A0AAV2DJC4"/>
<dbReference type="Proteomes" id="UP001497516">
    <property type="component" value="Chromosome 3"/>
</dbReference>
<keyword evidence="2" id="KW-1185">Reference proteome</keyword>
<gene>
    <name evidence="1" type="ORF">LTRI10_LOCUS15652</name>
</gene>
<name>A0AAV2DJC4_9ROSI</name>
<dbReference type="PANTHER" id="PTHR48175">
    <property type="entry name" value="OS04G0581700 PROTEIN"/>
    <property type="match status" value="1"/>
</dbReference>
<dbReference type="EMBL" id="OZ034816">
    <property type="protein sequence ID" value="CAL1373736.1"/>
    <property type="molecule type" value="Genomic_DNA"/>
</dbReference>
<evidence type="ECO:0000313" key="2">
    <source>
        <dbReference type="Proteomes" id="UP001497516"/>
    </source>
</evidence>
<proteinExistence type="predicted"/>
<protein>
    <submittedName>
        <fullName evidence="1">Uncharacterized protein</fullName>
    </submittedName>
</protein>
<organism evidence="1 2">
    <name type="scientific">Linum trigynum</name>
    <dbReference type="NCBI Taxonomy" id="586398"/>
    <lineage>
        <taxon>Eukaryota</taxon>
        <taxon>Viridiplantae</taxon>
        <taxon>Streptophyta</taxon>
        <taxon>Embryophyta</taxon>
        <taxon>Tracheophyta</taxon>
        <taxon>Spermatophyta</taxon>
        <taxon>Magnoliopsida</taxon>
        <taxon>eudicotyledons</taxon>
        <taxon>Gunneridae</taxon>
        <taxon>Pentapetalae</taxon>
        <taxon>rosids</taxon>
        <taxon>fabids</taxon>
        <taxon>Malpighiales</taxon>
        <taxon>Linaceae</taxon>
        <taxon>Linum</taxon>
    </lineage>
</organism>
<evidence type="ECO:0000313" key="1">
    <source>
        <dbReference type="EMBL" id="CAL1373736.1"/>
    </source>
</evidence>
<accession>A0AAV2DJC4</accession>
<reference evidence="1 2" key="1">
    <citation type="submission" date="2024-04" db="EMBL/GenBank/DDBJ databases">
        <authorList>
            <person name="Fracassetti M."/>
        </authorList>
    </citation>
    <scope>NUCLEOTIDE SEQUENCE [LARGE SCALE GENOMIC DNA]</scope>
</reference>
<sequence>MQWDKDEARVGTGGGILPFWPRHSGQLGNTEMILVAVVAELLEEYTVVVARVLEHLLHDAPFPRRVRFLILRRLPFVSPSPPPPPPPAYALTS</sequence>
<dbReference type="PANTHER" id="PTHR48175:SF3">
    <property type="entry name" value="OS04G0581700 PROTEIN"/>
    <property type="match status" value="1"/>
</dbReference>